<accession>A0A2T2XCS7</accession>
<keyword evidence="2 9" id="KW-0436">Ligase</keyword>
<comment type="caution">
    <text evidence="9">The sequence shown here is derived from an EMBL/GenBank/DDBJ whole genome shotgun (WGS) entry which is preliminary data.</text>
</comment>
<evidence type="ECO:0000256" key="3">
    <source>
        <dbReference type="ARBA" id="ARBA00022741"/>
    </source>
</evidence>
<dbReference type="Pfam" id="PF00501">
    <property type="entry name" value="AMP-binding"/>
    <property type="match status" value="1"/>
</dbReference>
<dbReference type="PANTHER" id="PTHR42921:SF1">
    <property type="entry name" value="ACETOACETYL-COA SYNTHETASE"/>
    <property type="match status" value="1"/>
</dbReference>
<dbReference type="SUPFAM" id="SSF56801">
    <property type="entry name" value="Acetyl-CoA synthetase-like"/>
    <property type="match status" value="1"/>
</dbReference>
<reference evidence="9 10" key="1">
    <citation type="journal article" date="2014" name="BMC Genomics">
        <title>Comparison of environmental and isolate Sulfobacillus genomes reveals diverse carbon, sulfur, nitrogen, and hydrogen metabolisms.</title>
        <authorList>
            <person name="Justice N.B."/>
            <person name="Norman A."/>
            <person name="Brown C.T."/>
            <person name="Singh A."/>
            <person name="Thomas B.C."/>
            <person name="Banfield J.F."/>
        </authorList>
    </citation>
    <scope>NUCLEOTIDE SEQUENCE [LARGE SCALE GENOMIC DNA]</scope>
    <source>
        <strain evidence="9">AMDSBA4</strain>
    </source>
</reference>
<feature type="domain" description="AMP-dependent synthetase/ligase" evidence="6">
    <location>
        <begin position="106"/>
        <end position="472"/>
    </location>
</feature>
<evidence type="ECO:0000259" key="8">
    <source>
        <dbReference type="Pfam" id="PF16177"/>
    </source>
</evidence>
<dbReference type="Pfam" id="PF13193">
    <property type="entry name" value="AMP-binding_C"/>
    <property type="match status" value="1"/>
</dbReference>
<dbReference type="GO" id="GO:0006629">
    <property type="term" value="P:lipid metabolic process"/>
    <property type="evidence" value="ECO:0007669"/>
    <property type="project" value="InterPro"/>
</dbReference>
<evidence type="ECO:0000256" key="4">
    <source>
        <dbReference type="ARBA" id="ARBA00022840"/>
    </source>
</evidence>
<keyword evidence="4" id="KW-0067">ATP-binding</keyword>
<gene>
    <name evidence="9" type="ORF">C7B46_14865</name>
</gene>
<organism evidence="9 10">
    <name type="scientific">Sulfobacillus benefaciens</name>
    <dbReference type="NCBI Taxonomy" id="453960"/>
    <lineage>
        <taxon>Bacteria</taxon>
        <taxon>Bacillati</taxon>
        <taxon>Bacillota</taxon>
        <taxon>Clostridia</taxon>
        <taxon>Eubacteriales</taxon>
        <taxon>Clostridiales Family XVII. Incertae Sedis</taxon>
        <taxon>Sulfobacillus</taxon>
    </lineage>
</organism>
<dbReference type="NCBIfam" id="NF002937">
    <property type="entry name" value="PRK03584.1"/>
    <property type="match status" value="1"/>
</dbReference>
<dbReference type="AlphaFoldDB" id="A0A2T2XCS7"/>
<evidence type="ECO:0000259" key="6">
    <source>
        <dbReference type="Pfam" id="PF00501"/>
    </source>
</evidence>
<dbReference type="Pfam" id="PF16177">
    <property type="entry name" value="ACAS_N"/>
    <property type="match status" value="1"/>
</dbReference>
<dbReference type="InterPro" id="IPR042099">
    <property type="entry name" value="ANL_N_sf"/>
</dbReference>
<sequence>MPQNHLDTPPLWTPSMERIRRANVSHFITWLTARGHIVPDYSALWEWSVTEQTTYWQSIWDYFHIQSSTPYNAVYEGTPMPDIRWFPGATLNYAEHIFRQSRGAQPALLFQSESSPLEQWSWETMQQIVAGLANTLRNLGVVPGDRVAAYLPNIPQAVAAFLAAASVGAVWSSCSPDFGVSSVLDRFGQIRPKVLFVIDGYPYGGKIFDRRNTAQTIAESLPDLVATISVPYVFPLPSTASMPHEIPWHVAIAHSAPMQFTRVPFDHPLWILYSSGTTGLPKAIVHSHGGMLLHHLTNAAFHLDLHPGDRFFWFTTTGWMMWNIVVSGLLQGATSILYDGHPGFPDLYRLWHLAADTEMTVLGTSAALLHQSLKQHLDPGRHADLHSLTSLGSTGSPLLPEAFEWVYRAVKQDIWLASTSGGTDICNSLVGGVPLLPVYAGEIQARTLGAAVAAYDDRSQSIIEATGELVVTHPLPSMPIRFWNDPTGQRYRATYFERYPGVWHHGDWIRITSRGTVIIYGRSDATLNRMGVRMGSADVYRVVEGLTAVQEALIVELEDPPGTSWMPLFVHLRDGIVLTESLTQSLRDALRTQLSPRHVPDMIYAVPGIPKTLNGKKLEVPIKKLFMGFAMEDAVNRETVANPEVLSFFEALAHTRRPNVSSPTQTNNPSGGDDHAV</sequence>
<feature type="region of interest" description="Disordered" evidence="5">
    <location>
        <begin position="657"/>
        <end position="677"/>
    </location>
</feature>
<proteinExistence type="inferred from homology"/>
<dbReference type="PANTHER" id="PTHR42921">
    <property type="entry name" value="ACETOACETYL-COA SYNTHETASE"/>
    <property type="match status" value="1"/>
</dbReference>
<dbReference type="NCBIfam" id="TIGR01217">
    <property type="entry name" value="ac_ac_CoA_syn"/>
    <property type="match status" value="1"/>
</dbReference>
<evidence type="ECO:0000313" key="9">
    <source>
        <dbReference type="EMBL" id="PSR32305.1"/>
    </source>
</evidence>
<protein>
    <submittedName>
        <fullName evidence="9">Acetoacetate--CoA ligase</fullName>
    </submittedName>
</protein>
<dbReference type="EMBL" id="PXYW01000045">
    <property type="protein sequence ID" value="PSR32305.1"/>
    <property type="molecule type" value="Genomic_DNA"/>
</dbReference>
<dbReference type="InterPro" id="IPR000873">
    <property type="entry name" value="AMP-dep_synth/lig_dom"/>
</dbReference>
<dbReference type="InterPro" id="IPR025110">
    <property type="entry name" value="AMP-bd_C"/>
</dbReference>
<comment type="similarity">
    <text evidence="1">Belongs to the ATP-dependent AMP-binding enzyme family.</text>
</comment>
<dbReference type="GO" id="GO:0030729">
    <property type="term" value="F:acetoacetate-CoA ligase activity"/>
    <property type="evidence" value="ECO:0007669"/>
    <property type="project" value="InterPro"/>
</dbReference>
<feature type="domain" description="AMP-binding enzyme C-terminal" evidence="7">
    <location>
        <begin position="545"/>
        <end position="616"/>
    </location>
</feature>
<feature type="compositionally biased region" description="Polar residues" evidence="5">
    <location>
        <begin position="658"/>
        <end position="670"/>
    </location>
</feature>
<name>A0A2T2XCS7_9FIRM</name>
<dbReference type="GO" id="GO:0005524">
    <property type="term" value="F:ATP binding"/>
    <property type="evidence" value="ECO:0007669"/>
    <property type="project" value="UniProtKB-KW"/>
</dbReference>
<dbReference type="Proteomes" id="UP000242972">
    <property type="component" value="Unassembled WGS sequence"/>
</dbReference>
<dbReference type="Gene3D" id="3.40.50.12780">
    <property type="entry name" value="N-terminal domain of ligase-like"/>
    <property type="match status" value="1"/>
</dbReference>
<dbReference type="InterPro" id="IPR005914">
    <property type="entry name" value="Acac_CoA_synth"/>
</dbReference>
<dbReference type="InterPro" id="IPR020845">
    <property type="entry name" value="AMP-binding_CS"/>
</dbReference>
<evidence type="ECO:0000259" key="7">
    <source>
        <dbReference type="Pfam" id="PF13193"/>
    </source>
</evidence>
<evidence type="ECO:0000256" key="1">
    <source>
        <dbReference type="ARBA" id="ARBA00006432"/>
    </source>
</evidence>
<dbReference type="InterPro" id="IPR045851">
    <property type="entry name" value="AMP-bd_C_sf"/>
</dbReference>
<dbReference type="Gene3D" id="3.30.300.30">
    <property type="match status" value="1"/>
</dbReference>
<evidence type="ECO:0000256" key="2">
    <source>
        <dbReference type="ARBA" id="ARBA00022598"/>
    </source>
</evidence>
<keyword evidence="3" id="KW-0547">Nucleotide-binding</keyword>
<evidence type="ECO:0000256" key="5">
    <source>
        <dbReference type="SAM" id="MobiDB-lite"/>
    </source>
</evidence>
<evidence type="ECO:0000313" key="10">
    <source>
        <dbReference type="Proteomes" id="UP000242972"/>
    </source>
</evidence>
<dbReference type="InterPro" id="IPR032387">
    <property type="entry name" value="ACAS_N"/>
</dbReference>
<dbReference type="PROSITE" id="PS00455">
    <property type="entry name" value="AMP_BINDING"/>
    <property type="match status" value="1"/>
</dbReference>
<feature type="domain" description="Acetyl-coenzyme A synthetase N-terminal" evidence="8">
    <location>
        <begin position="41"/>
        <end position="96"/>
    </location>
</feature>